<comment type="caution">
    <text evidence="5">The sequence shown here is derived from an EMBL/GenBank/DDBJ whole genome shotgun (WGS) entry which is preliminary data.</text>
</comment>
<evidence type="ECO:0000256" key="2">
    <source>
        <dbReference type="ARBA" id="ARBA00022801"/>
    </source>
</evidence>
<accession>A0A8E2ID39</accession>
<evidence type="ECO:0000256" key="3">
    <source>
        <dbReference type="RuleBase" id="RU003476"/>
    </source>
</evidence>
<dbReference type="SUPFAM" id="SSF55811">
    <property type="entry name" value="Nudix"/>
    <property type="match status" value="1"/>
</dbReference>
<name>A0A8E2ID39_9BACI</name>
<organism evidence="5 6">
    <name type="scientific">Heyndrickxia oleronia</name>
    <dbReference type="NCBI Taxonomy" id="38875"/>
    <lineage>
        <taxon>Bacteria</taxon>
        <taxon>Bacillati</taxon>
        <taxon>Bacillota</taxon>
        <taxon>Bacilli</taxon>
        <taxon>Bacillales</taxon>
        <taxon>Bacillaceae</taxon>
        <taxon>Heyndrickxia</taxon>
    </lineage>
</organism>
<dbReference type="Gene3D" id="3.90.79.10">
    <property type="entry name" value="Nucleoside Triphosphate Pyrophosphohydrolase"/>
    <property type="match status" value="1"/>
</dbReference>
<dbReference type="AlphaFoldDB" id="A0A8E2ID39"/>
<dbReference type="Proteomes" id="UP000189761">
    <property type="component" value="Unassembled WGS sequence"/>
</dbReference>
<dbReference type="CDD" id="cd04677">
    <property type="entry name" value="NUDIX_Hydrolase"/>
    <property type="match status" value="1"/>
</dbReference>
<proteinExistence type="inferred from homology"/>
<evidence type="ECO:0000256" key="1">
    <source>
        <dbReference type="ARBA" id="ARBA00001946"/>
    </source>
</evidence>
<dbReference type="RefSeq" id="WP_078109150.1">
    <property type="nucleotide sequence ID" value="NZ_CP065424.1"/>
</dbReference>
<evidence type="ECO:0000313" key="5">
    <source>
        <dbReference type="EMBL" id="OOP70353.1"/>
    </source>
</evidence>
<comment type="cofactor">
    <cofactor evidence="1">
        <name>Mg(2+)</name>
        <dbReference type="ChEBI" id="CHEBI:18420"/>
    </cofactor>
</comment>
<protein>
    <submittedName>
        <fullName evidence="5">DNA mismatch repair protein MutT</fullName>
    </submittedName>
</protein>
<evidence type="ECO:0000259" key="4">
    <source>
        <dbReference type="PROSITE" id="PS51462"/>
    </source>
</evidence>
<dbReference type="PROSITE" id="PS00893">
    <property type="entry name" value="NUDIX_BOX"/>
    <property type="match status" value="1"/>
</dbReference>
<dbReference type="GO" id="GO:0016787">
    <property type="term" value="F:hydrolase activity"/>
    <property type="evidence" value="ECO:0007669"/>
    <property type="project" value="UniProtKB-KW"/>
</dbReference>
<dbReference type="PRINTS" id="PR00502">
    <property type="entry name" value="NUDIXFAMILY"/>
</dbReference>
<dbReference type="PROSITE" id="PS51462">
    <property type="entry name" value="NUDIX"/>
    <property type="match status" value="1"/>
</dbReference>
<gene>
    <name evidence="5" type="ORF">BWZ43_00530</name>
</gene>
<dbReference type="InterPro" id="IPR000086">
    <property type="entry name" value="NUDIX_hydrolase_dom"/>
</dbReference>
<dbReference type="InterPro" id="IPR020476">
    <property type="entry name" value="Nudix_hydrolase"/>
</dbReference>
<sequence>MGYIEDIRKLVGHRPLILVGAVVVMVDEHGRILLQQRKYPKGSWGLPGGLMELGESTEDVARREVFEETRLTVEDLRLINVYSGPSQYIKAENGDEFFAVTVAYYTENYSGTIVVDQAELNDCQFIDPLELPEGIVKSHRKVVMDYLALTKKQ</sequence>
<dbReference type="InterPro" id="IPR020084">
    <property type="entry name" value="NUDIX_hydrolase_CS"/>
</dbReference>
<feature type="domain" description="Nudix hydrolase" evidence="4">
    <location>
        <begin position="15"/>
        <end position="149"/>
    </location>
</feature>
<reference evidence="5 6" key="1">
    <citation type="submission" date="2017-01" db="EMBL/GenBank/DDBJ databases">
        <title>Draft genome sequence of Bacillus oleronius.</title>
        <authorList>
            <person name="Allam M."/>
        </authorList>
    </citation>
    <scope>NUCLEOTIDE SEQUENCE [LARGE SCALE GENOMIC DNA]</scope>
    <source>
        <strain evidence="5 6">DSM 9356</strain>
    </source>
</reference>
<evidence type="ECO:0000313" key="6">
    <source>
        <dbReference type="Proteomes" id="UP000189761"/>
    </source>
</evidence>
<dbReference type="Pfam" id="PF00293">
    <property type="entry name" value="NUDIX"/>
    <property type="match status" value="1"/>
</dbReference>
<keyword evidence="2 3" id="KW-0378">Hydrolase</keyword>
<dbReference type="InterPro" id="IPR015797">
    <property type="entry name" value="NUDIX_hydrolase-like_dom_sf"/>
</dbReference>
<dbReference type="EMBL" id="MTLA01000004">
    <property type="protein sequence ID" value="OOP70353.1"/>
    <property type="molecule type" value="Genomic_DNA"/>
</dbReference>
<dbReference type="PANTHER" id="PTHR43046">
    <property type="entry name" value="GDP-MANNOSE MANNOSYL HYDROLASE"/>
    <property type="match status" value="1"/>
</dbReference>
<comment type="similarity">
    <text evidence="3">Belongs to the Nudix hydrolase family.</text>
</comment>
<dbReference type="PANTHER" id="PTHR43046:SF2">
    <property type="entry name" value="8-OXO-DGTP DIPHOSPHATASE-RELATED"/>
    <property type="match status" value="1"/>
</dbReference>
<keyword evidence="6" id="KW-1185">Reference proteome</keyword>